<comment type="caution">
    <text evidence="1">The sequence shown here is derived from an EMBL/GenBank/DDBJ whole genome shotgun (WGS) entry which is preliminary data.</text>
</comment>
<evidence type="ECO:0000313" key="1">
    <source>
        <dbReference type="EMBL" id="EYC45372.1"/>
    </source>
</evidence>
<reference evidence="2" key="1">
    <citation type="journal article" date="2015" name="Nat. Genet.">
        <title>The genome and transcriptome of the zoonotic hookworm Ancylostoma ceylanicum identify infection-specific gene families.</title>
        <authorList>
            <person name="Schwarz E.M."/>
            <person name="Hu Y."/>
            <person name="Antoshechkin I."/>
            <person name="Miller M.M."/>
            <person name="Sternberg P.W."/>
            <person name="Aroian R.V."/>
        </authorList>
    </citation>
    <scope>NUCLEOTIDE SEQUENCE</scope>
    <source>
        <strain evidence="2">HY135</strain>
    </source>
</reference>
<accession>A0A016X1G9</accession>
<dbReference type="Proteomes" id="UP000024635">
    <property type="component" value="Unassembled WGS sequence"/>
</dbReference>
<sequence>MVPALIREWSCYLTETQSKALLILWWLFSRRLGSIHDDVMLPVRTADGGDRREKMFARGANGIQWKWL</sequence>
<keyword evidence="2" id="KW-1185">Reference proteome</keyword>
<dbReference type="OrthoDB" id="431068at2759"/>
<protein>
    <submittedName>
        <fullName evidence="1">Uncharacterized protein</fullName>
    </submittedName>
</protein>
<dbReference type="EMBL" id="JARK01000031">
    <property type="protein sequence ID" value="EYC45372.1"/>
    <property type="molecule type" value="Genomic_DNA"/>
</dbReference>
<dbReference type="AlphaFoldDB" id="A0A016X1G9"/>
<organism evidence="1 2">
    <name type="scientific">Ancylostoma ceylanicum</name>
    <dbReference type="NCBI Taxonomy" id="53326"/>
    <lineage>
        <taxon>Eukaryota</taxon>
        <taxon>Metazoa</taxon>
        <taxon>Ecdysozoa</taxon>
        <taxon>Nematoda</taxon>
        <taxon>Chromadorea</taxon>
        <taxon>Rhabditida</taxon>
        <taxon>Rhabditina</taxon>
        <taxon>Rhabditomorpha</taxon>
        <taxon>Strongyloidea</taxon>
        <taxon>Ancylostomatidae</taxon>
        <taxon>Ancylostomatinae</taxon>
        <taxon>Ancylostoma</taxon>
    </lineage>
</organism>
<evidence type="ECO:0000313" key="2">
    <source>
        <dbReference type="Proteomes" id="UP000024635"/>
    </source>
</evidence>
<proteinExistence type="predicted"/>
<name>A0A016X1G9_9BILA</name>
<gene>
    <name evidence="1" type="primary">Acey_s0431.g1338</name>
    <name evidence="1" type="ORF">Y032_0431g1338</name>
</gene>